<evidence type="ECO:0000313" key="3">
    <source>
        <dbReference type="Proteomes" id="UP000178485"/>
    </source>
</evidence>
<organism evidence="2 3">
    <name type="scientific">Petrimonas mucosa</name>
    <dbReference type="NCBI Taxonomy" id="1642646"/>
    <lineage>
        <taxon>Bacteria</taxon>
        <taxon>Pseudomonadati</taxon>
        <taxon>Bacteroidota</taxon>
        <taxon>Bacteroidia</taxon>
        <taxon>Bacteroidales</taxon>
        <taxon>Dysgonomonadaceae</taxon>
        <taxon>Petrimonas</taxon>
    </lineage>
</organism>
<evidence type="ECO:0000256" key="1">
    <source>
        <dbReference type="SAM" id="Coils"/>
    </source>
</evidence>
<dbReference type="STRING" id="1642646.ING2E5A_2593"/>
<evidence type="ECO:0000313" key="2">
    <source>
        <dbReference type="EMBL" id="SCM59389.1"/>
    </source>
</evidence>
<sequence length="235" mass="27513">MERKEEYIDKLLHQLHNLEAMVSAIKREESVSFSFFREAFQSGQEVMKLLHELEMSQIEEMKHQMGKLLMFLSESENKKSAEEAKPVEVVKPVEEVKPEKPRLPSIEAVVEPASPRKNLYAEGVDLPSYSNPKISKPKREKPVEEILANPRSLNDMIQAPSPRLDIRRGLSLNDRFYFQRELFDNDREAMNGMMARLNAFDNYVDVERYLREETSWDFDDEKVKNFLALLKKGFE</sequence>
<keyword evidence="1" id="KW-0175">Coiled coil</keyword>
<gene>
    <name evidence="2" type="ORF">ING2E5A_2593</name>
</gene>
<dbReference type="EMBL" id="LT608328">
    <property type="protein sequence ID" value="SCM59389.1"/>
    <property type="molecule type" value="Genomic_DNA"/>
</dbReference>
<feature type="coiled-coil region" evidence="1">
    <location>
        <begin position="1"/>
        <end position="28"/>
    </location>
</feature>
<dbReference type="KEGG" id="pmuc:ING2E5A_2593"/>
<reference evidence="2 3" key="1">
    <citation type="submission" date="2016-08" db="EMBL/GenBank/DDBJ databases">
        <authorList>
            <person name="Seilhamer J.J."/>
        </authorList>
    </citation>
    <scope>NUCLEOTIDE SEQUENCE [LARGE SCALE GENOMIC DNA]</scope>
    <source>
        <strain evidence="2">ING2-E5A</strain>
    </source>
</reference>
<protein>
    <submittedName>
        <fullName evidence="2">Uncharacterized protein</fullName>
    </submittedName>
</protein>
<accession>A0A1G4GA14</accession>
<dbReference type="Proteomes" id="UP000178485">
    <property type="component" value="Chromosome i"/>
</dbReference>
<keyword evidence="3" id="KW-1185">Reference proteome</keyword>
<dbReference type="RefSeq" id="WP_071137685.1">
    <property type="nucleotide sequence ID" value="NZ_DUQN01000074.1"/>
</dbReference>
<dbReference type="AlphaFoldDB" id="A0A1G4GA14"/>
<name>A0A1G4GA14_9BACT</name>
<proteinExistence type="predicted"/>